<dbReference type="OrthoDB" id="5409627at2"/>
<organism evidence="1 2">
    <name type="scientific">Myxococcus llanfairpwllgwyngyllgogerychwyrndrobwllllantysiliogogogochensis</name>
    <dbReference type="NCBI Taxonomy" id="2590453"/>
    <lineage>
        <taxon>Bacteria</taxon>
        <taxon>Pseudomonadati</taxon>
        <taxon>Myxococcota</taxon>
        <taxon>Myxococcia</taxon>
        <taxon>Myxococcales</taxon>
        <taxon>Cystobacterineae</taxon>
        <taxon>Myxococcaceae</taxon>
        <taxon>Myxococcus</taxon>
    </lineage>
</organism>
<dbReference type="Proteomes" id="UP000315369">
    <property type="component" value="Unassembled WGS sequence"/>
</dbReference>
<dbReference type="RefSeq" id="WP_141642927.1">
    <property type="nucleotide sequence ID" value="NZ_VIFM01000044.1"/>
</dbReference>
<dbReference type="AlphaFoldDB" id="A0A540X3Y8"/>
<evidence type="ECO:0000313" key="1">
    <source>
        <dbReference type="EMBL" id="TQF15404.1"/>
    </source>
</evidence>
<proteinExistence type="predicted"/>
<protein>
    <submittedName>
        <fullName evidence="1">Uncharacterized protein</fullName>
    </submittedName>
</protein>
<sequence>MAFQERLALSLTLTQGGQTFVIPGGQVEAFSVQLLPHGFTASVRFWTGLEKDDAALFTAFSTQDLLDVKLSIIKGGYPVPKTPPEPLTLHGLARARGMEARTHGPVEGAPVRFRRYTVEFEDAARVLWRQHRPTELRTDTTLAALLTEQTAGAFALDCDWDVLDEKRPLICLALGEDAPGVGFHDFVAWLAASRGGVWTYDSVKDRYALLGRKAPVGTAAPLSREKVERVEVVMPAVPRHAARVLNVSALKPSTLDVPATVGVVGLHQDHLVRTPIVSQVEQRQTLEVSRLRVPQRRMRLTFRHYPTVAVNPGAGIRLEGVLWGSAAVGMGEDLRSVELKLEARTLNEGPHAGLQMQDAGFTVEMSLLVERTTDTTVTLPVHRAPRYPIHVEGKVLSPGGGEKDRIYLLSEDKKTSVLTWRVTVPLWNKAVSVPAEPGFFPGHFYFPPYKNARVLVALHFDRAELHRHLDWADAARLPQAGQGDGILLGKNDTSQTSIVHDYQDMKPVWHLRRVSGPDTETVRMAEGVMMFRTKEEPGAAAAESTYDVSPQVETARADLTAGVSGAMGETTAAYKTAAGASQAKLDGATAETQAKLEGAQAAVNAKVAETRAALNGALSGLNGSTAPLDGAAAEARVALERLK</sequence>
<evidence type="ECO:0000313" key="2">
    <source>
        <dbReference type="Proteomes" id="UP000315369"/>
    </source>
</evidence>
<dbReference type="EMBL" id="VIFM01000044">
    <property type="protein sequence ID" value="TQF15404.1"/>
    <property type="molecule type" value="Genomic_DNA"/>
</dbReference>
<keyword evidence="2" id="KW-1185">Reference proteome</keyword>
<accession>A0A540X3Y8</accession>
<name>A0A540X3Y8_9BACT</name>
<gene>
    <name evidence="1" type="ORF">FJV41_13790</name>
</gene>
<comment type="caution">
    <text evidence="1">The sequence shown here is derived from an EMBL/GenBank/DDBJ whole genome shotgun (WGS) entry which is preliminary data.</text>
</comment>
<reference evidence="1 2" key="1">
    <citation type="submission" date="2019-06" db="EMBL/GenBank/DDBJ databases">
        <authorList>
            <person name="Livingstone P."/>
            <person name="Whitworth D."/>
        </authorList>
    </citation>
    <scope>NUCLEOTIDE SEQUENCE [LARGE SCALE GENOMIC DNA]</scope>
    <source>
        <strain evidence="1 2">AM401</strain>
    </source>
</reference>